<reference evidence="2" key="1">
    <citation type="submission" date="2017-04" db="EMBL/GenBank/DDBJ databases">
        <title>Function of individual gut microbiota members based on whole genome sequencing of pure cultures obtained from chicken caecum.</title>
        <authorList>
            <person name="Medvecky M."/>
            <person name="Cejkova D."/>
            <person name="Polansky O."/>
            <person name="Karasova D."/>
            <person name="Kubasova T."/>
            <person name="Cizek A."/>
            <person name="Rychlik I."/>
        </authorList>
    </citation>
    <scope>NUCLEOTIDE SEQUENCE [LARGE SCALE GENOMIC DNA]</scope>
    <source>
        <strain evidence="2">An175</strain>
    </source>
</reference>
<organism evidence="1 2">
    <name type="scientific">Anaerotruncus colihominis</name>
    <dbReference type="NCBI Taxonomy" id="169435"/>
    <lineage>
        <taxon>Bacteria</taxon>
        <taxon>Bacillati</taxon>
        <taxon>Bacillota</taxon>
        <taxon>Clostridia</taxon>
        <taxon>Eubacteriales</taxon>
        <taxon>Oscillospiraceae</taxon>
        <taxon>Anaerotruncus</taxon>
    </lineage>
</organism>
<proteinExistence type="predicted"/>
<sequence>MVDLISDFSLIGKNVYFLNSSDAEFDEYLAAKPGLLDKTSREYMMRIDKAKIIDENLGTIQTDIGITDLRHISTGLKTLLMIHFLKGKHEALVANLNECGGNVLSIIFEELNDSNVTGLLQHTSFDTEKLLSLGVSVNGKQITDELELFAGILWRSNDADE</sequence>
<dbReference type="RefSeq" id="WP_087299925.1">
    <property type="nucleotide sequence ID" value="NZ_NFKP01000003.1"/>
</dbReference>
<gene>
    <name evidence="1" type="ORF">B5F11_04475</name>
</gene>
<evidence type="ECO:0000313" key="2">
    <source>
        <dbReference type="Proteomes" id="UP000196386"/>
    </source>
</evidence>
<name>A0A1Y4N4Z7_9FIRM</name>
<comment type="caution">
    <text evidence="1">The sequence shown here is derived from an EMBL/GenBank/DDBJ whole genome shotgun (WGS) entry which is preliminary data.</text>
</comment>
<dbReference type="AlphaFoldDB" id="A0A1Y4N4Z7"/>
<evidence type="ECO:0000313" key="1">
    <source>
        <dbReference type="EMBL" id="OUP70706.1"/>
    </source>
</evidence>
<protein>
    <submittedName>
        <fullName evidence="1">Uncharacterized protein</fullName>
    </submittedName>
</protein>
<dbReference type="Proteomes" id="UP000196386">
    <property type="component" value="Unassembled WGS sequence"/>
</dbReference>
<dbReference type="EMBL" id="NFKP01000003">
    <property type="protein sequence ID" value="OUP70706.1"/>
    <property type="molecule type" value="Genomic_DNA"/>
</dbReference>
<accession>A0A1Y4N4Z7</accession>